<dbReference type="PATRIC" id="fig|421052.3.peg.968"/>
<protein>
    <submittedName>
        <fullName evidence="1">Uncharacterized protein</fullName>
    </submittedName>
</protein>
<keyword evidence="2" id="KW-1185">Reference proteome</keyword>
<dbReference type="Proteomes" id="UP000014568">
    <property type="component" value="Unassembled WGS sequence"/>
</dbReference>
<name>S3NB65_9GAMM</name>
<dbReference type="AlphaFoldDB" id="S3NB65"/>
<proteinExistence type="predicted"/>
<dbReference type="RefSeq" id="WP_016655408.1">
    <property type="nucleotide sequence ID" value="NZ_KE340352.1"/>
</dbReference>
<organism evidence="1 2">
    <name type="scientific">Acinetobacter rudis CIP 110305</name>
    <dbReference type="NCBI Taxonomy" id="421052"/>
    <lineage>
        <taxon>Bacteria</taxon>
        <taxon>Pseudomonadati</taxon>
        <taxon>Pseudomonadota</taxon>
        <taxon>Gammaproteobacteria</taxon>
        <taxon>Moraxellales</taxon>
        <taxon>Moraxellaceae</taxon>
        <taxon>Acinetobacter</taxon>
    </lineage>
</organism>
<accession>S3NB65</accession>
<dbReference type="HOGENOM" id="CLU_2679316_0_0_6"/>
<sequence>MYELSINEVEKVSGAAGASVIDLGGITLELHPEFSFNATDSLGFGAGLTGVANAVEKGFEFSINKGIETIGGLF</sequence>
<evidence type="ECO:0000313" key="1">
    <source>
        <dbReference type="EMBL" id="EPF77320.1"/>
    </source>
</evidence>
<gene>
    <name evidence="1" type="ORF">F945_00986</name>
</gene>
<evidence type="ECO:0000313" key="2">
    <source>
        <dbReference type="Proteomes" id="UP000014568"/>
    </source>
</evidence>
<dbReference type="STRING" id="632955.GCA_000829675_01579"/>
<reference evidence="1 2" key="1">
    <citation type="submission" date="2013-06" db="EMBL/GenBank/DDBJ databases">
        <title>The Genome Sequence of Acinetobacter rudis CIP 110305.</title>
        <authorList>
            <consortium name="The Broad Institute Genome Sequencing Platform"/>
            <consortium name="The Broad Institute Genome Sequencing Center for Infectious Disease"/>
            <person name="Cerqueira G."/>
            <person name="Feldgarden M."/>
            <person name="Courvalin P."/>
            <person name="Perichon B."/>
            <person name="Grillot-Courvalin C."/>
            <person name="Clermont D."/>
            <person name="Rocha E."/>
            <person name="Yoon E.-J."/>
            <person name="Nemec A."/>
            <person name="Young S.K."/>
            <person name="Zeng Q."/>
            <person name="Gargeya S."/>
            <person name="Fitzgerald M."/>
            <person name="Abouelleil A."/>
            <person name="Alvarado L."/>
            <person name="Berlin A.M."/>
            <person name="Chapman S.B."/>
            <person name="Dewar J."/>
            <person name="Goldberg J."/>
            <person name="Griggs A."/>
            <person name="Gujja S."/>
            <person name="Hansen M."/>
            <person name="Howarth C."/>
            <person name="Imamovic A."/>
            <person name="Larimer J."/>
            <person name="McCowan C."/>
            <person name="Murphy C."/>
            <person name="Pearson M."/>
            <person name="Priest M."/>
            <person name="Roberts A."/>
            <person name="Saif S."/>
            <person name="Shea T."/>
            <person name="Sykes S."/>
            <person name="Wortman J."/>
            <person name="Nusbaum C."/>
            <person name="Birren B."/>
        </authorList>
    </citation>
    <scope>NUCLEOTIDE SEQUENCE [LARGE SCALE GENOMIC DNA]</scope>
    <source>
        <strain evidence="1 2">CIP 110305</strain>
    </source>
</reference>
<comment type="caution">
    <text evidence="1">The sequence shown here is derived from an EMBL/GenBank/DDBJ whole genome shotgun (WGS) entry which is preliminary data.</text>
</comment>
<dbReference type="EMBL" id="ATGI01000008">
    <property type="protein sequence ID" value="EPF77320.1"/>
    <property type="molecule type" value="Genomic_DNA"/>
</dbReference>